<organism evidence="2">
    <name type="scientific">freshwater metagenome</name>
    <dbReference type="NCBI Taxonomy" id="449393"/>
    <lineage>
        <taxon>unclassified sequences</taxon>
        <taxon>metagenomes</taxon>
        <taxon>ecological metagenomes</taxon>
    </lineage>
</organism>
<gene>
    <name evidence="2" type="ORF">UFOPK3564_04085</name>
</gene>
<dbReference type="EMBL" id="CAFBMK010000494">
    <property type="protein sequence ID" value="CAB4961382.1"/>
    <property type="molecule type" value="Genomic_DNA"/>
</dbReference>
<dbReference type="SUPFAM" id="SSF52402">
    <property type="entry name" value="Adenine nucleotide alpha hydrolases-like"/>
    <property type="match status" value="1"/>
</dbReference>
<dbReference type="InterPro" id="IPR014729">
    <property type="entry name" value="Rossmann-like_a/b/a_fold"/>
</dbReference>
<dbReference type="Gene3D" id="3.40.50.620">
    <property type="entry name" value="HUPs"/>
    <property type="match status" value="1"/>
</dbReference>
<dbReference type="AlphaFoldDB" id="A0A6J7L3H8"/>
<feature type="region of interest" description="Disordered" evidence="1">
    <location>
        <begin position="194"/>
        <end position="218"/>
    </location>
</feature>
<evidence type="ECO:0000313" key="2">
    <source>
        <dbReference type="EMBL" id="CAB4961382.1"/>
    </source>
</evidence>
<name>A0A6J7L3H8_9ZZZZ</name>
<accession>A0A6J7L3H8</accession>
<reference evidence="2" key="1">
    <citation type="submission" date="2020-05" db="EMBL/GenBank/DDBJ databases">
        <authorList>
            <person name="Chiriac C."/>
            <person name="Salcher M."/>
            <person name="Ghai R."/>
            <person name="Kavagutti S V."/>
        </authorList>
    </citation>
    <scope>NUCLEOTIDE SEQUENCE</scope>
</reference>
<protein>
    <submittedName>
        <fullName evidence="2">Unannotated protein</fullName>
    </submittedName>
</protein>
<evidence type="ECO:0000256" key="1">
    <source>
        <dbReference type="SAM" id="MobiDB-lite"/>
    </source>
</evidence>
<sequence length="218" mass="22394">MTTDLLAFSFLALPPAAEAAAVVATLGVGGATGAGVVAWLSSRRRARRATPPGRILLALTGDGLPCAAIDAAGRLGRADHAVVVPAVLLPTPYGLALDRASPDSGSRALDLLEAVERRLTRAGVQVDGRVVQGRTRRHAIRRLVEQERHDRLVVPAGGPEEGGLSADDVGWLLAHVEGEVLVLRAGPHARVAAPVQERPAGDQASAPAPALGRTSTAA</sequence>
<proteinExistence type="predicted"/>